<proteinExistence type="predicted"/>
<dbReference type="EMBL" id="JACGWN010000013">
    <property type="protein sequence ID" value="KAL0410863.1"/>
    <property type="molecule type" value="Genomic_DNA"/>
</dbReference>
<evidence type="ECO:0000313" key="1">
    <source>
        <dbReference type="EMBL" id="KAL0410863.1"/>
    </source>
</evidence>
<reference evidence="1" key="1">
    <citation type="submission" date="2020-06" db="EMBL/GenBank/DDBJ databases">
        <authorList>
            <person name="Li T."/>
            <person name="Hu X."/>
            <person name="Zhang T."/>
            <person name="Song X."/>
            <person name="Zhang H."/>
            <person name="Dai N."/>
            <person name="Sheng W."/>
            <person name="Hou X."/>
            <person name="Wei L."/>
        </authorList>
    </citation>
    <scope>NUCLEOTIDE SEQUENCE</scope>
    <source>
        <strain evidence="1">KEN1</strain>
        <tissue evidence="1">Leaf</tissue>
    </source>
</reference>
<accession>A0AAW2U1I2</accession>
<reference evidence="1" key="2">
    <citation type="journal article" date="2024" name="Plant">
        <title>Genomic evolution and insights into agronomic trait innovations of Sesamum species.</title>
        <authorList>
            <person name="Miao H."/>
            <person name="Wang L."/>
            <person name="Qu L."/>
            <person name="Liu H."/>
            <person name="Sun Y."/>
            <person name="Le M."/>
            <person name="Wang Q."/>
            <person name="Wei S."/>
            <person name="Zheng Y."/>
            <person name="Lin W."/>
            <person name="Duan Y."/>
            <person name="Cao H."/>
            <person name="Xiong S."/>
            <person name="Wang X."/>
            <person name="Wei L."/>
            <person name="Li C."/>
            <person name="Ma Q."/>
            <person name="Ju M."/>
            <person name="Zhao R."/>
            <person name="Li G."/>
            <person name="Mu C."/>
            <person name="Tian Q."/>
            <person name="Mei H."/>
            <person name="Zhang T."/>
            <person name="Gao T."/>
            <person name="Zhang H."/>
        </authorList>
    </citation>
    <scope>NUCLEOTIDE SEQUENCE</scope>
    <source>
        <strain evidence="1">KEN1</strain>
    </source>
</reference>
<sequence length="100" mass="11278">MTRVIASNGVAVQQRTVGSRRTWTAREEEVLVNALKSIISSGWKCNNGFCNGYLLLLEGYMLNAFPNSDFHAEPHVNSKIHVWKKQYPTLVSMMTKSDFG</sequence>
<dbReference type="PANTHER" id="PTHR46250">
    <property type="entry name" value="MYB/SANT-LIKE DNA-BINDING DOMAIN PROTEIN-RELATED"/>
    <property type="match status" value="1"/>
</dbReference>
<evidence type="ECO:0008006" key="2">
    <source>
        <dbReference type="Google" id="ProtNLM"/>
    </source>
</evidence>
<gene>
    <name evidence="1" type="ORF">Slati_3676000</name>
</gene>
<name>A0AAW2U1I2_9LAMI</name>
<organism evidence="1">
    <name type="scientific">Sesamum latifolium</name>
    <dbReference type="NCBI Taxonomy" id="2727402"/>
    <lineage>
        <taxon>Eukaryota</taxon>
        <taxon>Viridiplantae</taxon>
        <taxon>Streptophyta</taxon>
        <taxon>Embryophyta</taxon>
        <taxon>Tracheophyta</taxon>
        <taxon>Spermatophyta</taxon>
        <taxon>Magnoliopsida</taxon>
        <taxon>eudicotyledons</taxon>
        <taxon>Gunneridae</taxon>
        <taxon>Pentapetalae</taxon>
        <taxon>asterids</taxon>
        <taxon>lamiids</taxon>
        <taxon>Lamiales</taxon>
        <taxon>Pedaliaceae</taxon>
        <taxon>Sesamum</taxon>
    </lineage>
</organism>
<protein>
    <recommendedName>
        <fullName evidence="2">Myb/SANT-like domain-containing protein</fullName>
    </recommendedName>
</protein>
<dbReference type="AlphaFoldDB" id="A0AAW2U1I2"/>
<comment type="caution">
    <text evidence="1">The sequence shown here is derived from an EMBL/GenBank/DDBJ whole genome shotgun (WGS) entry which is preliminary data.</text>
</comment>